<comment type="caution">
    <text evidence="2">The sequence shown here is derived from an EMBL/GenBank/DDBJ whole genome shotgun (WGS) entry which is preliminary data.</text>
</comment>
<keyword evidence="1" id="KW-0472">Membrane</keyword>
<evidence type="ECO:0000256" key="1">
    <source>
        <dbReference type="SAM" id="Phobius"/>
    </source>
</evidence>
<protein>
    <submittedName>
        <fullName evidence="2">Uncharacterized protein</fullName>
    </submittedName>
</protein>
<dbReference type="RefSeq" id="WP_121248773.1">
    <property type="nucleotide sequence ID" value="NZ_RBIL01000001.1"/>
</dbReference>
<proteinExistence type="predicted"/>
<dbReference type="AlphaFoldDB" id="A0A660L894"/>
<organism evidence="2 3">
    <name type="scientific">Solirubrobacter pauli</name>
    <dbReference type="NCBI Taxonomy" id="166793"/>
    <lineage>
        <taxon>Bacteria</taxon>
        <taxon>Bacillati</taxon>
        <taxon>Actinomycetota</taxon>
        <taxon>Thermoleophilia</taxon>
        <taxon>Solirubrobacterales</taxon>
        <taxon>Solirubrobacteraceae</taxon>
        <taxon>Solirubrobacter</taxon>
    </lineage>
</organism>
<dbReference type="Proteomes" id="UP000278962">
    <property type="component" value="Unassembled WGS sequence"/>
</dbReference>
<keyword evidence="1" id="KW-1133">Transmembrane helix</keyword>
<dbReference type="EMBL" id="RBIL01000001">
    <property type="protein sequence ID" value="RKQ91288.1"/>
    <property type="molecule type" value="Genomic_DNA"/>
</dbReference>
<reference evidence="2 3" key="1">
    <citation type="submission" date="2018-10" db="EMBL/GenBank/DDBJ databases">
        <title>Genomic Encyclopedia of Archaeal and Bacterial Type Strains, Phase II (KMG-II): from individual species to whole genera.</title>
        <authorList>
            <person name="Goeker M."/>
        </authorList>
    </citation>
    <scope>NUCLEOTIDE SEQUENCE [LARGE SCALE GENOMIC DNA]</scope>
    <source>
        <strain evidence="2 3">DSM 14954</strain>
    </source>
</reference>
<keyword evidence="3" id="KW-1185">Reference proteome</keyword>
<feature type="transmembrane region" description="Helical" evidence="1">
    <location>
        <begin position="27"/>
        <end position="48"/>
    </location>
</feature>
<accession>A0A660L894</accession>
<keyword evidence="1" id="KW-0812">Transmembrane</keyword>
<gene>
    <name evidence="2" type="ORF">C8N24_1110</name>
</gene>
<sequence length="71" mass="7244">MPPPLAHAFLALADDPEPVDQRTVPRVFAAAVATVVLAVGAPLGFLVVNPADHTIGPLAGSKFSLALDDSD</sequence>
<evidence type="ECO:0000313" key="3">
    <source>
        <dbReference type="Proteomes" id="UP000278962"/>
    </source>
</evidence>
<name>A0A660L894_9ACTN</name>
<evidence type="ECO:0000313" key="2">
    <source>
        <dbReference type="EMBL" id="RKQ91288.1"/>
    </source>
</evidence>